<comment type="caution">
    <text evidence="3">The sequence shown here is derived from an EMBL/GenBank/DDBJ whole genome shotgun (WGS) entry which is preliminary data.</text>
</comment>
<feature type="signal peptide" evidence="1">
    <location>
        <begin position="1"/>
        <end position="23"/>
    </location>
</feature>
<dbReference type="InterPro" id="IPR007280">
    <property type="entry name" value="Peptidase_C_arc/bac"/>
</dbReference>
<dbReference type="RefSeq" id="WP_207969675.1">
    <property type="nucleotide sequence ID" value="NZ_JAGBKN010000012.1"/>
</dbReference>
<protein>
    <submittedName>
        <fullName evidence="3">PPC domain-containing protein</fullName>
    </submittedName>
</protein>
<organism evidence="3 4">
    <name type="scientific">Psychrobacter halodurans</name>
    <dbReference type="NCBI Taxonomy" id="2818439"/>
    <lineage>
        <taxon>Bacteria</taxon>
        <taxon>Pseudomonadati</taxon>
        <taxon>Pseudomonadota</taxon>
        <taxon>Gammaproteobacteria</taxon>
        <taxon>Moraxellales</taxon>
        <taxon>Moraxellaceae</taxon>
        <taxon>Psychrobacter</taxon>
    </lineage>
</organism>
<evidence type="ECO:0000313" key="4">
    <source>
        <dbReference type="Proteomes" id="UP000664161"/>
    </source>
</evidence>
<dbReference type="Pfam" id="PF04151">
    <property type="entry name" value="PPC"/>
    <property type="match status" value="1"/>
</dbReference>
<reference evidence="3 4" key="1">
    <citation type="submission" date="2021-03" db="EMBL/GenBank/DDBJ databases">
        <authorList>
            <person name="Shang D.-D."/>
            <person name="Du Z.-J."/>
            <person name="Chen G.-J."/>
        </authorList>
    </citation>
    <scope>NUCLEOTIDE SEQUENCE [LARGE SCALE GENOMIC DNA]</scope>
    <source>
        <strain evidence="3 4">F2608</strain>
    </source>
</reference>
<gene>
    <name evidence="3" type="ORF">J3491_07255</name>
</gene>
<accession>A0AAW4IQC6</accession>
<feature type="domain" description="Peptidase C-terminal archaeal/bacterial" evidence="2">
    <location>
        <begin position="63"/>
        <end position="125"/>
    </location>
</feature>
<evidence type="ECO:0000313" key="3">
    <source>
        <dbReference type="EMBL" id="MBO1517130.1"/>
    </source>
</evidence>
<dbReference type="EMBL" id="JAGBKN010000012">
    <property type="protein sequence ID" value="MBO1517130.1"/>
    <property type="molecule type" value="Genomic_DNA"/>
</dbReference>
<feature type="chain" id="PRO_5043800731" evidence="1">
    <location>
        <begin position="24"/>
        <end position="147"/>
    </location>
</feature>
<evidence type="ECO:0000256" key="1">
    <source>
        <dbReference type="SAM" id="SignalP"/>
    </source>
</evidence>
<dbReference type="AlphaFoldDB" id="A0AAW4IQC6"/>
<name>A0AAW4IQC6_9GAMM</name>
<proteinExistence type="predicted"/>
<keyword evidence="4" id="KW-1185">Reference proteome</keyword>
<dbReference type="Proteomes" id="UP000664161">
    <property type="component" value="Unassembled WGS sequence"/>
</dbReference>
<evidence type="ECO:0000259" key="2">
    <source>
        <dbReference type="Pfam" id="PF04151"/>
    </source>
</evidence>
<sequence length="147" mass="15986">MKNLTTSILLALPILVVSPTVMAASASASASASSDAVAKAVDVQFKKGASSANYYGKLKGNKYDSYTFYAKKNQKLSVKIAGGNVDTYLFHKNLANSVNVGEYAPEVDDKGYYTLPYSGEYELRVLQPRSQASRGKKPVYWLEISIL</sequence>
<keyword evidence="1" id="KW-0732">Signal</keyword>
<dbReference type="Gene3D" id="2.60.120.380">
    <property type="match status" value="1"/>
</dbReference>